<dbReference type="Gramene" id="OMO94777">
    <property type="protein sequence ID" value="OMO94777"/>
    <property type="gene ID" value="CCACVL1_05834"/>
</dbReference>
<dbReference type="Proteomes" id="UP000188268">
    <property type="component" value="Unassembled WGS sequence"/>
</dbReference>
<organism evidence="1 2">
    <name type="scientific">Corchorus capsularis</name>
    <name type="common">Jute</name>
    <dbReference type="NCBI Taxonomy" id="210143"/>
    <lineage>
        <taxon>Eukaryota</taxon>
        <taxon>Viridiplantae</taxon>
        <taxon>Streptophyta</taxon>
        <taxon>Embryophyta</taxon>
        <taxon>Tracheophyta</taxon>
        <taxon>Spermatophyta</taxon>
        <taxon>Magnoliopsida</taxon>
        <taxon>eudicotyledons</taxon>
        <taxon>Gunneridae</taxon>
        <taxon>Pentapetalae</taxon>
        <taxon>rosids</taxon>
        <taxon>malvids</taxon>
        <taxon>Malvales</taxon>
        <taxon>Malvaceae</taxon>
        <taxon>Grewioideae</taxon>
        <taxon>Apeibeae</taxon>
        <taxon>Corchorus</taxon>
    </lineage>
</organism>
<dbReference type="AlphaFoldDB" id="A0A1R3JJ28"/>
<proteinExistence type="predicted"/>
<sequence length="55" mass="6133">MGKRRKLVSLEKTKTETFNSLERLGPKTANKERHPGQEIVGCLPWVAKPQCRGAG</sequence>
<evidence type="ECO:0000313" key="2">
    <source>
        <dbReference type="Proteomes" id="UP000188268"/>
    </source>
</evidence>
<accession>A0A1R3JJ28</accession>
<name>A0A1R3JJ28_COCAP</name>
<keyword evidence="2" id="KW-1185">Reference proteome</keyword>
<comment type="caution">
    <text evidence="1">The sequence shown here is derived from an EMBL/GenBank/DDBJ whole genome shotgun (WGS) entry which is preliminary data.</text>
</comment>
<reference evidence="1 2" key="1">
    <citation type="submission" date="2013-09" db="EMBL/GenBank/DDBJ databases">
        <title>Corchorus capsularis genome sequencing.</title>
        <authorList>
            <person name="Alam M."/>
            <person name="Haque M.S."/>
            <person name="Islam M.S."/>
            <person name="Emdad E.M."/>
            <person name="Islam M.M."/>
            <person name="Ahmed B."/>
            <person name="Halim A."/>
            <person name="Hossen Q.M.M."/>
            <person name="Hossain M.Z."/>
            <person name="Ahmed R."/>
            <person name="Khan M.M."/>
            <person name="Islam R."/>
            <person name="Rashid M.M."/>
            <person name="Khan S.A."/>
            <person name="Rahman M.S."/>
            <person name="Alam M."/>
        </authorList>
    </citation>
    <scope>NUCLEOTIDE SEQUENCE [LARGE SCALE GENOMIC DNA]</scope>
    <source>
        <strain evidence="2">cv. CVL-1</strain>
        <tissue evidence="1">Whole seedling</tissue>
    </source>
</reference>
<evidence type="ECO:0000313" key="1">
    <source>
        <dbReference type="EMBL" id="OMO94777.1"/>
    </source>
</evidence>
<dbReference type="EMBL" id="AWWV01007780">
    <property type="protein sequence ID" value="OMO94777.1"/>
    <property type="molecule type" value="Genomic_DNA"/>
</dbReference>
<protein>
    <submittedName>
        <fullName evidence="1">Uncharacterized protein</fullName>
    </submittedName>
</protein>
<gene>
    <name evidence="1" type="ORF">CCACVL1_05834</name>
</gene>